<dbReference type="InterPro" id="IPR050288">
    <property type="entry name" value="Cellulose_deg_GH3"/>
</dbReference>
<sequence>MSREEKAAFVSGGSFWTTKTLVHLGLDQPAVMSDGPIGLRKQASAADHLGLGGSLPATCFPAGVNLGNSWDRALVHELASALADECLNKDVSVILGPAMNMKRSPLCGRNFEYFSEDPYLAGELAVAYVKGAQAKGIGTSVKHFAANNQEYGRMRVDTRVDERTLREIYLSAFERVVRDAQPWSVMSAYNQVNGAYCSENEWLLETVLRNEWGFEGAVVSDWGAV</sequence>
<protein>
    <recommendedName>
        <fullName evidence="3">beta-glucosidase</fullName>
        <ecNumber evidence="3">3.2.1.21</ecNumber>
    </recommendedName>
</protein>
<dbReference type="EC" id="3.2.1.21" evidence="3"/>
<evidence type="ECO:0000256" key="1">
    <source>
        <dbReference type="ARBA" id="ARBA00000448"/>
    </source>
</evidence>
<name>A0A0M0LQA2_9EUKA</name>
<evidence type="ECO:0000313" key="6">
    <source>
        <dbReference type="EMBL" id="KOO53245.1"/>
    </source>
</evidence>
<reference evidence="7" key="1">
    <citation type="journal article" date="2015" name="PLoS Genet.">
        <title>Genome Sequence and Transcriptome Analyses of Chrysochromulina tobin: Metabolic Tools for Enhanced Algal Fitness in the Prominent Order Prymnesiales (Haptophyceae).</title>
        <authorList>
            <person name="Hovde B.T."/>
            <person name="Deodato C.R."/>
            <person name="Hunsperger H.M."/>
            <person name="Ryken S.A."/>
            <person name="Yost W."/>
            <person name="Jha R.K."/>
            <person name="Patterson J."/>
            <person name="Monnat R.J. Jr."/>
            <person name="Barlow S.B."/>
            <person name="Starkenburg S.R."/>
            <person name="Cattolico R.A."/>
        </authorList>
    </citation>
    <scope>NUCLEOTIDE SEQUENCE</scope>
    <source>
        <strain evidence="7">CCMP291</strain>
    </source>
</reference>
<keyword evidence="4" id="KW-0378">Hydrolase</keyword>
<dbReference type="EMBL" id="JWZX01000316">
    <property type="protein sequence ID" value="KOO53245.1"/>
    <property type="molecule type" value="Genomic_DNA"/>
</dbReference>
<feature type="domain" description="Glycoside hydrolase family 3 N-terminal" evidence="5">
    <location>
        <begin position="11"/>
        <end position="224"/>
    </location>
</feature>
<dbReference type="GO" id="GO:0008422">
    <property type="term" value="F:beta-glucosidase activity"/>
    <property type="evidence" value="ECO:0007669"/>
    <property type="project" value="UniProtKB-EC"/>
</dbReference>
<comment type="catalytic activity">
    <reaction evidence="1">
        <text>Hydrolysis of terminal, non-reducing beta-D-glucosyl residues with release of beta-D-glucose.</text>
        <dbReference type="EC" id="3.2.1.21"/>
    </reaction>
</comment>
<proteinExistence type="inferred from homology"/>
<dbReference type="InterPro" id="IPR001764">
    <property type="entry name" value="Glyco_hydro_3_N"/>
</dbReference>
<accession>A0A0M0LQA2</accession>
<dbReference type="GO" id="GO:0005975">
    <property type="term" value="P:carbohydrate metabolic process"/>
    <property type="evidence" value="ECO:0007669"/>
    <property type="project" value="InterPro"/>
</dbReference>
<dbReference type="PRINTS" id="PR00133">
    <property type="entry name" value="GLHYDRLASE3"/>
</dbReference>
<dbReference type="Pfam" id="PF00933">
    <property type="entry name" value="Glyco_hydro_3"/>
    <property type="match status" value="1"/>
</dbReference>
<evidence type="ECO:0000256" key="3">
    <source>
        <dbReference type="ARBA" id="ARBA00012744"/>
    </source>
</evidence>
<dbReference type="PANTHER" id="PTHR42715:SF10">
    <property type="entry name" value="BETA-GLUCOSIDASE"/>
    <property type="match status" value="1"/>
</dbReference>
<dbReference type="OrthoDB" id="47059at2759"/>
<evidence type="ECO:0000313" key="7">
    <source>
        <dbReference type="Proteomes" id="UP000037460"/>
    </source>
</evidence>
<comment type="caution">
    <text evidence="6">The sequence shown here is derived from an EMBL/GenBank/DDBJ whole genome shotgun (WGS) entry which is preliminary data.</text>
</comment>
<dbReference type="Proteomes" id="UP000037460">
    <property type="component" value="Unassembled WGS sequence"/>
</dbReference>
<gene>
    <name evidence="6" type="ORF">Ctob_010785</name>
</gene>
<keyword evidence="7" id="KW-1185">Reference proteome</keyword>
<dbReference type="PANTHER" id="PTHR42715">
    <property type="entry name" value="BETA-GLUCOSIDASE"/>
    <property type="match status" value="1"/>
</dbReference>
<organism evidence="6 7">
    <name type="scientific">Chrysochromulina tobinii</name>
    <dbReference type="NCBI Taxonomy" id="1460289"/>
    <lineage>
        <taxon>Eukaryota</taxon>
        <taxon>Haptista</taxon>
        <taxon>Haptophyta</taxon>
        <taxon>Prymnesiophyceae</taxon>
        <taxon>Prymnesiales</taxon>
        <taxon>Chrysochromulinaceae</taxon>
        <taxon>Chrysochromulina</taxon>
    </lineage>
</organism>
<dbReference type="InterPro" id="IPR017853">
    <property type="entry name" value="GH"/>
</dbReference>
<dbReference type="AlphaFoldDB" id="A0A0M0LQA2"/>
<dbReference type="Gene3D" id="3.20.20.300">
    <property type="entry name" value="Glycoside hydrolase, family 3, N-terminal domain"/>
    <property type="match status" value="1"/>
</dbReference>
<dbReference type="InterPro" id="IPR036962">
    <property type="entry name" value="Glyco_hydro_3_N_sf"/>
</dbReference>
<evidence type="ECO:0000256" key="4">
    <source>
        <dbReference type="ARBA" id="ARBA00022801"/>
    </source>
</evidence>
<comment type="similarity">
    <text evidence="2">Belongs to the glycosyl hydrolase 3 family.</text>
</comment>
<evidence type="ECO:0000256" key="2">
    <source>
        <dbReference type="ARBA" id="ARBA00005336"/>
    </source>
</evidence>
<evidence type="ECO:0000259" key="5">
    <source>
        <dbReference type="Pfam" id="PF00933"/>
    </source>
</evidence>
<dbReference type="SUPFAM" id="SSF51445">
    <property type="entry name" value="(Trans)glycosidases"/>
    <property type="match status" value="1"/>
</dbReference>